<keyword evidence="4 5" id="KW-0539">Nucleus</keyword>
<comment type="function">
    <text evidence="5">Involved in the regulation of telomere length, clustering and has a specific role in telomere position effect (TPE).</text>
</comment>
<evidence type="ECO:0000256" key="2">
    <source>
        <dbReference type="ARBA" id="ARBA00022454"/>
    </source>
</evidence>
<gene>
    <name evidence="8" type="ORF">BRENAR_LOCUS405</name>
</gene>
<evidence type="ECO:0000256" key="1">
    <source>
        <dbReference type="ARBA" id="ARBA00010467"/>
    </source>
</evidence>
<comment type="similarity">
    <text evidence="1 5">Belongs to the RAP1 family.</text>
</comment>
<dbReference type="AlphaFoldDB" id="A0A448YFL1"/>
<dbReference type="OrthoDB" id="435460at2759"/>
<proteinExistence type="inferred from homology"/>
<dbReference type="GO" id="GO:0010833">
    <property type="term" value="P:telomere maintenance via telomere lengthening"/>
    <property type="evidence" value="ECO:0007669"/>
    <property type="project" value="UniProtKB-UniRule"/>
</dbReference>
<dbReference type="Proteomes" id="UP000290900">
    <property type="component" value="Unassembled WGS sequence"/>
</dbReference>
<name>A0A448YFL1_BRENA</name>
<dbReference type="EMBL" id="CAACVR010000001">
    <property type="protein sequence ID" value="VEU19668.1"/>
    <property type="molecule type" value="Genomic_DNA"/>
</dbReference>
<evidence type="ECO:0000256" key="5">
    <source>
        <dbReference type="RuleBase" id="RU367107"/>
    </source>
</evidence>
<dbReference type="Pfam" id="PF09197">
    <property type="entry name" value="Rap1-DNA-bind"/>
    <property type="match status" value="1"/>
</dbReference>
<sequence>MITQNGGQIVTDLSHNCIVISSDEYTVPDDLLSAHIYSYKVIEDSVASGVQLEFSHYLIHRPAPPQELETMGGEGAPATSGVRDNDNDNELGNGNVADTNTMLTLAYGNASARQAVNPARHHGVKYFTPDEDAALLEEIRRRPWLGFKGHQIYKDIAELGFFKERGRTAASLRERIRTLKYNVGYVYDADKNHNLLRDENGNLVRSSLITPRIRPFSAIDDFGLCKVIYKKLNPQNNNKGFETVSFPTNFFDKYGALFPQHTPESWRQRYKNYLQIFGVTNYLKYFIIQRHQGKEPLPSNAANRDWIRARRLLHKTDGPRLYFPNIPEEDQFIDDNIDSIHETELEGKSLDVFTPIAYSESHSELPKSEEVSHSKRYHASTKVLSPPLSPLHQEHTDPTSITVFVDLPTTTFREKTFTKSYEKYGRPMDLESILPHKEEFYAQLHDVLSQDSISPKELSAQLDQLGIKEYYTVFLMHRCNSNRKLVEESIKRYVETNGTELLCIEPGAWSNKSLDWLDLRNDHLNDVLKKYHGEANFKSQVESLRRTRTIKW</sequence>
<dbReference type="Gene3D" id="1.10.10.60">
    <property type="entry name" value="Homeodomain-like"/>
    <property type="match status" value="2"/>
</dbReference>
<comment type="subcellular location">
    <subcellularLocation>
        <location evidence="5">Nucleus</location>
    </subcellularLocation>
    <subcellularLocation>
        <location evidence="5">Chromosome</location>
        <location evidence="5">Telomere</location>
    </subcellularLocation>
</comment>
<dbReference type="STRING" id="13370.A0A448YFL1"/>
<dbReference type="InterPro" id="IPR015280">
    <property type="entry name" value="Rap1_DNA-bd"/>
</dbReference>
<protein>
    <recommendedName>
        <fullName evidence="5">DNA-binding protein RAP1</fullName>
    </recommendedName>
</protein>
<evidence type="ECO:0000313" key="8">
    <source>
        <dbReference type="EMBL" id="VEU19668.1"/>
    </source>
</evidence>
<dbReference type="CDD" id="cd11655">
    <property type="entry name" value="rap1_myb-like"/>
    <property type="match status" value="2"/>
</dbReference>
<evidence type="ECO:0000256" key="6">
    <source>
        <dbReference type="SAM" id="MobiDB-lite"/>
    </source>
</evidence>
<evidence type="ECO:0000256" key="3">
    <source>
        <dbReference type="ARBA" id="ARBA00022895"/>
    </source>
</evidence>
<dbReference type="InterPro" id="IPR039595">
    <property type="entry name" value="TE2IP/Rap1"/>
</dbReference>
<evidence type="ECO:0000259" key="7">
    <source>
        <dbReference type="Pfam" id="PF09197"/>
    </source>
</evidence>
<comment type="subunit">
    <text evidence="5">Homodimer.</text>
</comment>
<evidence type="ECO:0000313" key="9">
    <source>
        <dbReference type="Proteomes" id="UP000290900"/>
    </source>
</evidence>
<feature type="domain" description="Rap1 DNA-binding" evidence="7">
    <location>
        <begin position="241"/>
        <end position="298"/>
    </location>
</feature>
<organism evidence="8 9">
    <name type="scientific">Brettanomyces naardenensis</name>
    <name type="common">Yeast</name>
    <dbReference type="NCBI Taxonomy" id="13370"/>
    <lineage>
        <taxon>Eukaryota</taxon>
        <taxon>Fungi</taxon>
        <taxon>Dikarya</taxon>
        <taxon>Ascomycota</taxon>
        <taxon>Saccharomycotina</taxon>
        <taxon>Pichiomycetes</taxon>
        <taxon>Pichiales</taxon>
        <taxon>Pichiaceae</taxon>
        <taxon>Brettanomyces</taxon>
    </lineage>
</organism>
<reference evidence="8 9" key="1">
    <citation type="submission" date="2018-12" db="EMBL/GenBank/DDBJ databases">
        <authorList>
            <person name="Tiukova I."/>
            <person name="Dainat J."/>
        </authorList>
    </citation>
    <scope>NUCLEOTIDE SEQUENCE [LARGE SCALE GENOMIC DNA]</scope>
</reference>
<dbReference type="GO" id="GO:0042162">
    <property type="term" value="F:telomeric DNA binding"/>
    <property type="evidence" value="ECO:0007669"/>
    <property type="project" value="TreeGrafter"/>
</dbReference>
<dbReference type="GO" id="GO:0070187">
    <property type="term" value="C:shelterin complex"/>
    <property type="evidence" value="ECO:0007669"/>
    <property type="project" value="TreeGrafter"/>
</dbReference>
<keyword evidence="9" id="KW-1185">Reference proteome</keyword>
<accession>A0A448YFL1</accession>
<dbReference type="PANTHER" id="PTHR16466:SF6">
    <property type="entry name" value="TELOMERIC REPEAT-BINDING FACTOR 2-INTERACTING PROTEIN 1"/>
    <property type="match status" value="1"/>
</dbReference>
<dbReference type="SUPFAM" id="SSF46689">
    <property type="entry name" value="Homeodomain-like"/>
    <property type="match status" value="1"/>
</dbReference>
<keyword evidence="2 5" id="KW-0158">Chromosome</keyword>
<dbReference type="GO" id="GO:0031848">
    <property type="term" value="P:protection from non-homologous end joining at telomere"/>
    <property type="evidence" value="ECO:0007669"/>
    <property type="project" value="TreeGrafter"/>
</dbReference>
<dbReference type="PANTHER" id="PTHR16466">
    <property type="entry name" value="TELOMERE REPEAT-BINDING FACTOR 2-INTERACTING PROTEIN 1"/>
    <property type="match status" value="1"/>
</dbReference>
<feature type="region of interest" description="Disordered" evidence="6">
    <location>
        <begin position="67"/>
        <end position="94"/>
    </location>
</feature>
<dbReference type="InParanoid" id="A0A448YFL1"/>
<keyword evidence="3 5" id="KW-0779">Telomere</keyword>
<evidence type="ECO:0000256" key="4">
    <source>
        <dbReference type="ARBA" id="ARBA00023242"/>
    </source>
</evidence>
<dbReference type="InterPro" id="IPR009057">
    <property type="entry name" value="Homeodomain-like_sf"/>
</dbReference>